<evidence type="ECO:0000256" key="1">
    <source>
        <dbReference type="ARBA" id="ARBA00022516"/>
    </source>
</evidence>
<gene>
    <name evidence="5" type="ORF">RM532_11405</name>
</gene>
<proteinExistence type="predicted"/>
<evidence type="ECO:0000256" key="4">
    <source>
        <dbReference type="ARBA" id="ARBA00023160"/>
    </source>
</evidence>
<organism evidence="5 6">
    <name type="scientific">Spectribacter hydrogenoxidans</name>
    <dbReference type="NCBI Taxonomy" id="3075608"/>
    <lineage>
        <taxon>Bacteria</taxon>
        <taxon>Pseudomonadati</taxon>
        <taxon>Pseudomonadota</taxon>
        <taxon>Gammaproteobacteria</taxon>
        <taxon>Salinisphaerales</taxon>
        <taxon>Salinisphaeraceae</taxon>
        <taxon>Spectribacter</taxon>
    </lineage>
</organism>
<dbReference type="Pfam" id="PF04336">
    <property type="entry name" value="ACP_PD"/>
    <property type="match status" value="1"/>
</dbReference>
<protein>
    <submittedName>
        <fullName evidence="5">ACP phosphodiesterase</fullName>
    </submittedName>
</protein>
<dbReference type="PANTHER" id="PTHR38764">
    <property type="entry name" value="ACYL CARRIER PROTEIN PHOSPHODIESTERASE"/>
    <property type="match status" value="1"/>
</dbReference>
<keyword evidence="4" id="KW-0276">Fatty acid metabolism</keyword>
<keyword evidence="4" id="KW-0275">Fatty acid biosynthesis</keyword>
<sequence length="196" mass="22172">MNYLAHLYFADRTGTSPAGAILGDHVRGRLAPDTRESVQSGIVLHRRIDSFTDRHPTVLALLAAFPPHFRRYGGILVDVHFDHLLANRWADWHDEPLPRFADRVIAATRAEWPAWAPFPADRLAHLPDVLTGYGERAGVARALERVDARLRRPSPLPQAMPVLDRHQALLAQQFDAFFPALLAYVREWVEDNLPPD</sequence>
<dbReference type="RefSeq" id="WP_311653456.1">
    <property type="nucleotide sequence ID" value="NZ_JAVRIB010000011.1"/>
</dbReference>
<keyword evidence="6" id="KW-1185">Reference proteome</keyword>
<evidence type="ECO:0000256" key="2">
    <source>
        <dbReference type="ARBA" id="ARBA00022801"/>
    </source>
</evidence>
<dbReference type="PANTHER" id="PTHR38764:SF1">
    <property type="entry name" value="ACYL CARRIER PROTEIN PHOSPHODIESTERASE"/>
    <property type="match status" value="1"/>
</dbReference>
<keyword evidence="1" id="KW-0444">Lipid biosynthesis</keyword>
<comment type="caution">
    <text evidence="5">The sequence shown here is derived from an EMBL/GenBank/DDBJ whole genome shotgun (WGS) entry which is preliminary data.</text>
</comment>
<name>A0ABU3C1W6_9GAMM</name>
<keyword evidence="3" id="KW-0443">Lipid metabolism</keyword>
<evidence type="ECO:0000256" key="3">
    <source>
        <dbReference type="ARBA" id="ARBA00023098"/>
    </source>
</evidence>
<evidence type="ECO:0000313" key="5">
    <source>
        <dbReference type="EMBL" id="MDT0635559.1"/>
    </source>
</evidence>
<dbReference type="Proteomes" id="UP001251857">
    <property type="component" value="Unassembled WGS sequence"/>
</dbReference>
<keyword evidence="2" id="KW-0378">Hydrolase</keyword>
<dbReference type="InterPro" id="IPR007431">
    <property type="entry name" value="ACP_PD"/>
</dbReference>
<reference evidence="5 6" key="1">
    <citation type="submission" date="2023-09" db="EMBL/GenBank/DDBJ databases">
        <authorList>
            <person name="Rey-Velasco X."/>
        </authorList>
    </citation>
    <scope>NUCLEOTIDE SEQUENCE [LARGE SCALE GENOMIC DNA]</scope>
    <source>
        <strain evidence="5 6">W335</strain>
    </source>
</reference>
<dbReference type="EMBL" id="JAVRIB010000011">
    <property type="protein sequence ID" value="MDT0635559.1"/>
    <property type="molecule type" value="Genomic_DNA"/>
</dbReference>
<accession>A0ABU3C1W6</accession>
<evidence type="ECO:0000313" key="6">
    <source>
        <dbReference type="Proteomes" id="UP001251857"/>
    </source>
</evidence>